<dbReference type="Proteomes" id="UP000199512">
    <property type="component" value="Unassembled WGS sequence"/>
</dbReference>
<dbReference type="PANTHER" id="PTHR22749:SF6">
    <property type="entry name" value="RIBOFLAVIN KINASE"/>
    <property type="match status" value="1"/>
</dbReference>
<comment type="function">
    <text evidence="1">Catalyzes the phosphorylation of riboflavin to FMN followed by the adenylation of FMN to FAD.</text>
</comment>
<dbReference type="NCBIfam" id="NF004160">
    <property type="entry name" value="PRK05627.1-3"/>
    <property type="match status" value="1"/>
</dbReference>
<keyword evidence="18" id="KW-1185">Reference proteome</keyword>
<keyword evidence="5 15" id="KW-0288">FMN</keyword>
<evidence type="ECO:0000256" key="7">
    <source>
        <dbReference type="ARBA" id="ARBA00022695"/>
    </source>
</evidence>
<dbReference type="GO" id="GO:0009398">
    <property type="term" value="P:FMN biosynthetic process"/>
    <property type="evidence" value="ECO:0007669"/>
    <property type="project" value="UniProtKB-UniRule"/>
</dbReference>
<dbReference type="OrthoDB" id="9803667at2"/>
<dbReference type="PANTHER" id="PTHR22749">
    <property type="entry name" value="RIBOFLAVIN KINASE/FMN ADENYLYLTRANSFERASE"/>
    <property type="match status" value="1"/>
</dbReference>
<evidence type="ECO:0000256" key="2">
    <source>
        <dbReference type="ARBA" id="ARBA00004726"/>
    </source>
</evidence>
<dbReference type="Gene3D" id="3.40.50.620">
    <property type="entry name" value="HUPs"/>
    <property type="match status" value="1"/>
</dbReference>
<feature type="domain" description="Riboflavin kinase" evidence="16">
    <location>
        <begin position="181"/>
        <end position="305"/>
    </location>
</feature>
<dbReference type="EMBL" id="FODF01000001">
    <property type="protein sequence ID" value="SEN17825.1"/>
    <property type="molecule type" value="Genomic_DNA"/>
</dbReference>
<gene>
    <name evidence="17" type="ORF">SAMN05216454_10190</name>
</gene>
<comment type="pathway">
    <text evidence="3 15">Cofactor biosynthesis; FMN biosynthesis; FMN from riboflavin (ATP route): step 1/1.</text>
</comment>
<dbReference type="STRING" id="215200.SAMN05216454_10190"/>
<evidence type="ECO:0000256" key="10">
    <source>
        <dbReference type="ARBA" id="ARBA00022827"/>
    </source>
</evidence>
<comment type="catalytic activity">
    <reaction evidence="14 15">
        <text>FMN + ATP + H(+) = FAD + diphosphate</text>
        <dbReference type="Rhea" id="RHEA:17237"/>
        <dbReference type="ChEBI" id="CHEBI:15378"/>
        <dbReference type="ChEBI" id="CHEBI:30616"/>
        <dbReference type="ChEBI" id="CHEBI:33019"/>
        <dbReference type="ChEBI" id="CHEBI:57692"/>
        <dbReference type="ChEBI" id="CHEBI:58210"/>
        <dbReference type="EC" id="2.7.7.2"/>
    </reaction>
</comment>
<evidence type="ECO:0000256" key="13">
    <source>
        <dbReference type="ARBA" id="ARBA00047880"/>
    </source>
</evidence>
<evidence type="ECO:0000256" key="9">
    <source>
        <dbReference type="ARBA" id="ARBA00022777"/>
    </source>
</evidence>
<dbReference type="FunFam" id="2.40.30.30:FF:000003">
    <property type="entry name" value="Riboflavin biosynthesis protein"/>
    <property type="match status" value="1"/>
</dbReference>
<name>A0A1H8EE89_9FIRM</name>
<dbReference type="RefSeq" id="WP_091973056.1">
    <property type="nucleotide sequence ID" value="NZ_FODF01000001.1"/>
</dbReference>
<dbReference type="UniPathway" id="UPA00276">
    <property type="reaction ID" value="UER00406"/>
</dbReference>
<keyword evidence="9 15" id="KW-0418">Kinase</keyword>
<dbReference type="InterPro" id="IPR015864">
    <property type="entry name" value="FAD_synthase"/>
</dbReference>
<evidence type="ECO:0000256" key="5">
    <source>
        <dbReference type="ARBA" id="ARBA00022643"/>
    </source>
</evidence>
<keyword evidence="10 15" id="KW-0274">FAD</keyword>
<organism evidence="17 18">
    <name type="scientific">Peptostreptococcus russellii</name>
    <dbReference type="NCBI Taxonomy" id="215200"/>
    <lineage>
        <taxon>Bacteria</taxon>
        <taxon>Bacillati</taxon>
        <taxon>Bacillota</taxon>
        <taxon>Clostridia</taxon>
        <taxon>Peptostreptococcales</taxon>
        <taxon>Peptostreptococcaceae</taxon>
        <taxon>Peptostreptococcus</taxon>
    </lineage>
</organism>
<evidence type="ECO:0000256" key="4">
    <source>
        <dbReference type="ARBA" id="ARBA00022630"/>
    </source>
</evidence>
<dbReference type="EC" id="2.7.7.2" evidence="15"/>
<evidence type="ECO:0000313" key="17">
    <source>
        <dbReference type="EMBL" id="SEN17825.1"/>
    </source>
</evidence>
<evidence type="ECO:0000256" key="11">
    <source>
        <dbReference type="ARBA" id="ARBA00022840"/>
    </source>
</evidence>
<dbReference type="Pfam" id="PF01687">
    <property type="entry name" value="Flavokinase"/>
    <property type="match status" value="1"/>
</dbReference>
<dbReference type="EC" id="2.7.1.26" evidence="15"/>
<evidence type="ECO:0000256" key="12">
    <source>
        <dbReference type="ARBA" id="ARBA00023268"/>
    </source>
</evidence>
<dbReference type="GO" id="GO:0003919">
    <property type="term" value="F:FMN adenylyltransferase activity"/>
    <property type="evidence" value="ECO:0007669"/>
    <property type="project" value="UniProtKB-UniRule"/>
</dbReference>
<comment type="similarity">
    <text evidence="15">Belongs to the ribF family.</text>
</comment>
<evidence type="ECO:0000256" key="8">
    <source>
        <dbReference type="ARBA" id="ARBA00022741"/>
    </source>
</evidence>
<dbReference type="GO" id="GO:0009231">
    <property type="term" value="P:riboflavin biosynthetic process"/>
    <property type="evidence" value="ECO:0007669"/>
    <property type="project" value="InterPro"/>
</dbReference>
<comment type="catalytic activity">
    <reaction evidence="13 15">
        <text>riboflavin + ATP = FMN + ADP + H(+)</text>
        <dbReference type="Rhea" id="RHEA:14357"/>
        <dbReference type="ChEBI" id="CHEBI:15378"/>
        <dbReference type="ChEBI" id="CHEBI:30616"/>
        <dbReference type="ChEBI" id="CHEBI:57986"/>
        <dbReference type="ChEBI" id="CHEBI:58210"/>
        <dbReference type="ChEBI" id="CHEBI:456216"/>
        <dbReference type="EC" id="2.7.1.26"/>
    </reaction>
</comment>
<dbReference type="UniPathway" id="UPA00277">
    <property type="reaction ID" value="UER00407"/>
</dbReference>
<dbReference type="NCBIfam" id="TIGR00083">
    <property type="entry name" value="ribF"/>
    <property type="match status" value="1"/>
</dbReference>
<dbReference type="InterPro" id="IPR023465">
    <property type="entry name" value="Riboflavin_kinase_dom_sf"/>
</dbReference>
<sequence length="333" mass="38227">MKVYKNLDDIDFPFDTCVTIGNFDGVHKGHQTLINKTIKYSRENNLKSVVFTFSNHPVNYFKPGHVKNIISYKEKYEVIERMGVDIYISIPFDESMTQISAEDYVSKILVEKLHVKKIVIGHDFTFARQREGNPEVLKELAKKNNFDVEVVDPVIMEGRRISSTDIRRAITEGDVVEAEELLGRYFAVEGEVIKGRQIGRKLGFPTANIQYDNNMVIPQIGIYATFAVIDGEVYCGATSIGTNPTVNGKNLSIETYILDFDENIYGKDMRVEFIEKMRDEIKFDGVEGLKLQLEKDTKYVKENYFEILNKNNNISGDYKVVIENIRKQIESKK</sequence>
<keyword evidence="8 15" id="KW-0547">Nucleotide-binding</keyword>
<dbReference type="FunFam" id="3.40.50.620:FF:000021">
    <property type="entry name" value="Riboflavin biosynthesis protein"/>
    <property type="match status" value="1"/>
</dbReference>
<dbReference type="NCBIfam" id="NF004162">
    <property type="entry name" value="PRK05627.1-5"/>
    <property type="match status" value="1"/>
</dbReference>
<reference evidence="17 18" key="1">
    <citation type="submission" date="2016-10" db="EMBL/GenBank/DDBJ databases">
        <authorList>
            <person name="de Groot N.N."/>
        </authorList>
    </citation>
    <scope>NUCLEOTIDE SEQUENCE [LARGE SCALE GENOMIC DNA]</scope>
    <source>
        <strain evidence="17 18">Calf135</strain>
    </source>
</reference>
<proteinExistence type="inferred from homology"/>
<keyword evidence="12" id="KW-0511">Multifunctional enzyme</keyword>
<keyword evidence="11 15" id="KW-0067">ATP-binding</keyword>
<dbReference type="PIRSF" id="PIRSF004491">
    <property type="entry name" value="FAD_Synth"/>
    <property type="match status" value="1"/>
</dbReference>
<dbReference type="Gene3D" id="2.40.30.30">
    <property type="entry name" value="Riboflavin kinase-like"/>
    <property type="match status" value="1"/>
</dbReference>
<dbReference type="SUPFAM" id="SSF82114">
    <property type="entry name" value="Riboflavin kinase-like"/>
    <property type="match status" value="1"/>
</dbReference>
<keyword evidence="4 15" id="KW-0285">Flavoprotein</keyword>
<dbReference type="InterPro" id="IPR002606">
    <property type="entry name" value="Riboflavin_kinase_bac"/>
</dbReference>
<evidence type="ECO:0000259" key="16">
    <source>
        <dbReference type="SMART" id="SM00904"/>
    </source>
</evidence>
<dbReference type="SMART" id="SM00904">
    <property type="entry name" value="Flavokinase"/>
    <property type="match status" value="1"/>
</dbReference>
<dbReference type="Pfam" id="PF06574">
    <property type="entry name" value="FAD_syn"/>
    <property type="match status" value="1"/>
</dbReference>
<dbReference type="InterPro" id="IPR015865">
    <property type="entry name" value="Riboflavin_kinase_bac/euk"/>
</dbReference>
<evidence type="ECO:0000256" key="1">
    <source>
        <dbReference type="ARBA" id="ARBA00002121"/>
    </source>
</evidence>
<dbReference type="GO" id="GO:0008531">
    <property type="term" value="F:riboflavin kinase activity"/>
    <property type="evidence" value="ECO:0007669"/>
    <property type="project" value="UniProtKB-UniRule"/>
</dbReference>
<evidence type="ECO:0000256" key="6">
    <source>
        <dbReference type="ARBA" id="ARBA00022679"/>
    </source>
</evidence>
<dbReference type="GO" id="GO:0005524">
    <property type="term" value="F:ATP binding"/>
    <property type="evidence" value="ECO:0007669"/>
    <property type="project" value="UniProtKB-UniRule"/>
</dbReference>
<evidence type="ECO:0000256" key="15">
    <source>
        <dbReference type="PIRNR" id="PIRNR004491"/>
    </source>
</evidence>
<evidence type="ECO:0000313" key="18">
    <source>
        <dbReference type="Proteomes" id="UP000199512"/>
    </source>
</evidence>
<dbReference type="InterPro" id="IPR023468">
    <property type="entry name" value="Riboflavin_kinase"/>
</dbReference>
<dbReference type="SUPFAM" id="SSF52374">
    <property type="entry name" value="Nucleotidylyl transferase"/>
    <property type="match status" value="1"/>
</dbReference>
<dbReference type="GO" id="GO:0006747">
    <property type="term" value="P:FAD biosynthetic process"/>
    <property type="evidence" value="ECO:0007669"/>
    <property type="project" value="UniProtKB-UniRule"/>
</dbReference>
<dbReference type="CDD" id="cd02064">
    <property type="entry name" value="FAD_synthetase_N"/>
    <property type="match status" value="1"/>
</dbReference>
<dbReference type="AlphaFoldDB" id="A0A1H8EE89"/>
<comment type="pathway">
    <text evidence="2 15">Cofactor biosynthesis; FAD biosynthesis; FAD from FMN: step 1/1.</text>
</comment>
<dbReference type="InterPro" id="IPR014729">
    <property type="entry name" value="Rossmann-like_a/b/a_fold"/>
</dbReference>
<evidence type="ECO:0000256" key="3">
    <source>
        <dbReference type="ARBA" id="ARBA00005201"/>
    </source>
</evidence>
<evidence type="ECO:0000256" key="14">
    <source>
        <dbReference type="ARBA" id="ARBA00049494"/>
    </source>
</evidence>
<accession>A0A1H8EE89</accession>
<protein>
    <recommendedName>
        <fullName evidence="15">Riboflavin biosynthesis protein</fullName>
    </recommendedName>
    <domain>
        <recommendedName>
            <fullName evidence="15">Riboflavin kinase</fullName>
            <ecNumber evidence="15">2.7.1.26</ecNumber>
        </recommendedName>
        <alternativeName>
            <fullName evidence="15">Flavokinase</fullName>
        </alternativeName>
    </domain>
    <domain>
        <recommendedName>
            <fullName evidence="15">FMN adenylyltransferase</fullName>
            <ecNumber evidence="15">2.7.7.2</ecNumber>
        </recommendedName>
        <alternativeName>
            <fullName evidence="15">FAD pyrophosphorylase</fullName>
        </alternativeName>
        <alternativeName>
            <fullName evidence="15">FAD synthase</fullName>
        </alternativeName>
    </domain>
</protein>
<keyword evidence="7 15" id="KW-0548">Nucleotidyltransferase</keyword>
<keyword evidence="6 15" id="KW-0808">Transferase</keyword>